<name>A0A848BVU5_9FIRM</name>
<protein>
    <submittedName>
        <fullName evidence="1">Rrf2 family transcriptional regulator</fullName>
    </submittedName>
</protein>
<accession>A0A848BVU5</accession>
<dbReference type="PANTHER" id="PTHR33221">
    <property type="entry name" value="WINGED HELIX-TURN-HELIX TRANSCRIPTIONAL REGULATOR, RRF2 FAMILY"/>
    <property type="match status" value="1"/>
</dbReference>
<dbReference type="SUPFAM" id="SSF46785">
    <property type="entry name" value="Winged helix' DNA-binding domain"/>
    <property type="match status" value="1"/>
</dbReference>
<dbReference type="InterPro" id="IPR036388">
    <property type="entry name" value="WH-like_DNA-bd_sf"/>
</dbReference>
<dbReference type="InterPro" id="IPR000944">
    <property type="entry name" value="Tscrpt_reg_Rrf2"/>
</dbReference>
<comment type="caution">
    <text evidence="1">The sequence shown here is derived from an EMBL/GenBank/DDBJ whole genome shotgun (WGS) entry which is preliminary data.</text>
</comment>
<dbReference type="Gene3D" id="1.10.10.10">
    <property type="entry name" value="Winged helix-like DNA-binding domain superfamily/Winged helix DNA-binding domain"/>
    <property type="match status" value="1"/>
</dbReference>
<evidence type="ECO:0000313" key="2">
    <source>
        <dbReference type="Proteomes" id="UP000591071"/>
    </source>
</evidence>
<dbReference type="InterPro" id="IPR036390">
    <property type="entry name" value="WH_DNA-bd_sf"/>
</dbReference>
<dbReference type="AlphaFoldDB" id="A0A848BVU5"/>
<dbReference type="GO" id="GO:0003700">
    <property type="term" value="F:DNA-binding transcription factor activity"/>
    <property type="evidence" value="ECO:0007669"/>
    <property type="project" value="TreeGrafter"/>
</dbReference>
<organism evidence="1 2">
    <name type="scientific">Megasphaera hexanoica</name>
    <dbReference type="NCBI Taxonomy" id="1675036"/>
    <lineage>
        <taxon>Bacteria</taxon>
        <taxon>Bacillati</taxon>
        <taxon>Bacillota</taxon>
        <taxon>Negativicutes</taxon>
        <taxon>Veillonellales</taxon>
        <taxon>Veillonellaceae</taxon>
        <taxon>Megasphaera</taxon>
    </lineage>
</organism>
<dbReference type="PANTHER" id="PTHR33221:SF15">
    <property type="entry name" value="HTH-TYPE TRANSCRIPTIONAL REGULATOR YWGB-RELATED"/>
    <property type="match status" value="1"/>
</dbReference>
<reference evidence="1 2" key="1">
    <citation type="submission" date="2020-04" db="EMBL/GenBank/DDBJ databases">
        <authorList>
            <person name="Hitch T.C.A."/>
            <person name="Wylensek D."/>
            <person name="Clavel T."/>
        </authorList>
    </citation>
    <scope>NUCLEOTIDE SEQUENCE [LARGE SCALE GENOMIC DNA]</scope>
    <source>
        <strain evidence="1 2">Oil-RF-744-FAT-WT-6-1</strain>
    </source>
</reference>
<dbReference type="GO" id="GO:0005829">
    <property type="term" value="C:cytosol"/>
    <property type="evidence" value="ECO:0007669"/>
    <property type="project" value="TreeGrafter"/>
</dbReference>
<dbReference type="Pfam" id="PF02082">
    <property type="entry name" value="Rrf2"/>
    <property type="match status" value="1"/>
</dbReference>
<dbReference type="Proteomes" id="UP000591071">
    <property type="component" value="Unassembled WGS sequence"/>
</dbReference>
<proteinExistence type="predicted"/>
<dbReference type="PROSITE" id="PS51197">
    <property type="entry name" value="HTH_RRF2_2"/>
    <property type="match status" value="1"/>
</dbReference>
<dbReference type="EMBL" id="JABAFG010000016">
    <property type="protein sequence ID" value="NME28928.1"/>
    <property type="molecule type" value="Genomic_DNA"/>
</dbReference>
<sequence>MKFSSRMTVAIHILLYLEEYEKEEKVTSEVLADTTGVNAVNIRKTLQLLKKAGFIEIRRGTGGACLKKAPGDITVRDIFEAVEDSTEDLFHMHEHPNTNCPVGKSIKGVLDRHLDAWKQLLLQQMQGVTLKELFLEMQDEMKKHE</sequence>
<gene>
    <name evidence="1" type="ORF">HF872_09895</name>
</gene>
<evidence type="ECO:0000313" key="1">
    <source>
        <dbReference type="EMBL" id="NME28928.1"/>
    </source>
</evidence>